<reference evidence="1 2" key="1">
    <citation type="submission" date="2019-03" db="EMBL/GenBank/DDBJ databases">
        <title>Flavobacterium TSA-D2 sp. nov., isolated from arctic soil.</title>
        <authorList>
            <person name="Chaudhary D.K."/>
        </authorList>
    </citation>
    <scope>NUCLEOTIDE SEQUENCE [LARGE SCALE GENOMIC DNA]</scope>
    <source>
        <strain evidence="1 2">TSA-D2</strain>
    </source>
</reference>
<dbReference type="Proteomes" id="UP000294597">
    <property type="component" value="Unassembled WGS sequence"/>
</dbReference>
<proteinExistence type="predicted"/>
<dbReference type="InterPro" id="IPR029063">
    <property type="entry name" value="SAM-dependent_MTases_sf"/>
</dbReference>
<keyword evidence="1" id="KW-0489">Methyltransferase</keyword>
<protein>
    <submittedName>
        <fullName evidence="1">Methyltransferase domain-containing protein</fullName>
    </submittedName>
</protein>
<dbReference type="Pfam" id="PF13489">
    <property type="entry name" value="Methyltransf_23"/>
    <property type="match status" value="1"/>
</dbReference>
<dbReference type="AlphaFoldDB" id="A0A4R5D0T4"/>
<accession>A0A4R5D0T4</accession>
<dbReference type="PANTHER" id="PTHR43861:SF6">
    <property type="entry name" value="METHYLTRANSFERASE TYPE 11"/>
    <property type="match status" value="1"/>
</dbReference>
<dbReference type="Gene3D" id="3.40.50.150">
    <property type="entry name" value="Vaccinia Virus protein VP39"/>
    <property type="match status" value="1"/>
</dbReference>
<name>A0A4R5D0T4_9FLAO</name>
<comment type="caution">
    <text evidence="1">The sequence shown here is derived from an EMBL/GenBank/DDBJ whole genome shotgun (WGS) entry which is preliminary data.</text>
</comment>
<dbReference type="GO" id="GO:0032259">
    <property type="term" value="P:methylation"/>
    <property type="evidence" value="ECO:0007669"/>
    <property type="project" value="UniProtKB-KW"/>
</dbReference>
<sequence>MMCKDFNSMIQSTVDLNSKAFLKETIPVKKLIVGYKNQFDIDIKNYLKNVSEVKIFECENTGYQFFFPYHIDGDSCFYEKLQKFDWYYMPWKWEHECSKKILLGNEKVLEIGSGGLGFVENLAKSGFDITGLELNEDSIEKASKLGLKVLNESIQIHAVHNFENYDVVCSYQVLEHISEVSSFIKAQIDCLKKGGKLIIAVPNNNSFIKYSKGGLLNFPPHHMGLWNERSLRNLVNVFDVKVDKVLYEPLQKYHLDWFIQSTINEIIYRSKFLKWIFNFFKLRKLYVRIVNKIRIKIKGHTIMIIYTKV</sequence>
<evidence type="ECO:0000313" key="2">
    <source>
        <dbReference type="Proteomes" id="UP000294597"/>
    </source>
</evidence>
<evidence type="ECO:0000313" key="1">
    <source>
        <dbReference type="EMBL" id="TDE04574.1"/>
    </source>
</evidence>
<keyword evidence="1" id="KW-0808">Transferase</keyword>
<dbReference type="SUPFAM" id="SSF53335">
    <property type="entry name" value="S-adenosyl-L-methionine-dependent methyltransferases"/>
    <property type="match status" value="1"/>
</dbReference>
<dbReference type="PANTHER" id="PTHR43861">
    <property type="entry name" value="TRANS-ACONITATE 2-METHYLTRANSFERASE-RELATED"/>
    <property type="match status" value="1"/>
</dbReference>
<organism evidence="1 2">
    <name type="scientific">Flavobacterium hiemivividum</name>
    <dbReference type="NCBI Taxonomy" id="2541734"/>
    <lineage>
        <taxon>Bacteria</taxon>
        <taxon>Pseudomonadati</taxon>
        <taxon>Bacteroidota</taxon>
        <taxon>Flavobacteriia</taxon>
        <taxon>Flavobacteriales</taxon>
        <taxon>Flavobacteriaceae</taxon>
        <taxon>Flavobacterium</taxon>
    </lineage>
</organism>
<keyword evidence="2" id="KW-1185">Reference proteome</keyword>
<gene>
    <name evidence="1" type="ORF">E0F98_07960</name>
</gene>
<dbReference type="CDD" id="cd02440">
    <property type="entry name" value="AdoMet_MTases"/>
    <property type="match status" value="1"/>
</dbReference>
<dbReference type="EMBL" id="SMFO01000004">
    <property type="protein sequence ID" value="TDE04574.1"/>
    <property type="molecule type" value="Genomic_DNA"/>
</dbReference>
<dbReference type="GO" id="GO:0008168">
    <property type="term" value="F:methyltransferase activity"/>
    <property type="evidence" value="ECO:0007669"/>
    <property type="project" value="UniProtKB-KW"/>
</dbReference>